<keyword evidence="10" id="KW-1185">Reference proteome</keyword>
<name>A0A8J2MUS1_9PLEO</name>
<dbReference type="GeneID" id="67017640"/>
<evidence type="ECO:0000256" key="2">
    <source>
        <dbReference type="ARBA" id="ARBA00007145"/>
    </source>
</evidence>
<feature type="domain" description="CN hydrolase" evidence="8">
    <location>
        <begin position="4"/>
        <end position="275"/>
    </location>
</feature>
<dbReference type="InterPro" id="IPR014445">
    <property type="entry name" value="Gln-dep_NAD_synthase"/>
</dbReference>
<dbReference type="EMBL" id="CAJRGZ010000015">
    <property type="protein sequence ID" value="CAG5139863.1"/>
    <property type="molecule type" value="Genomic_DNA"/>
</dbReference>
<reference evidence="9" key="1">
    <citation type="submission" date="2021-05" db="EMBL/GenBank/DDBJ databases">
        <authorList>
            <person name="Stam R."/>
        </authorList>
    </citation>
    <scope>NUCLEOTIDE SEQUENCE</scope>
    <source>
        <strain evidence="9">CS162</strain>
    </source>
</reference>
<comment type="catalytic activity">
    <reaction evidence="7">
        <text>deamido-NAD(+) + L-glutamine + ATP + H2O = L-glutamate + AMP + diphosphate + NAD(+) + H(+)</text>
        <dbReference type="Rhea" id="RHEA:24384"/>
        <dbReference type="ChEBI" id="CHEBI:15377"/>
        <dbReference type="ChEBI" id="CHEBI:15378"/>
        <dbReference type="ChEBI" id="CHEBI:29985"/>
        <dbReference type="ChEBI" id="CHEBI:30616"/>
        <dbReference type="ChEBI" id="CHEBI:33019"/>
        <dbReference type="ChEBI" id="CHEBI:57540"/>
        <dbReference type="ChEBI" id="CHEBI:58359"/>
        <dbReference type="ChEBI" id="CHEBI:58437"/>
        <dbReference type="ChEBI" id="CHEBI:456215"/>
        <dbReference type="EC" id="6.3.5.1"/>
    </reaction>
</comment>
<evidence type="ECO:0000256" key="7">
    <source>
        <dbReference type="PIRNR" id="PIRNR006630"/>
    </source>
</evidence>
<dbReference type="Pfam" id="PF02540">
    <property type="entry name" value="NAD_synthase"/>
    <property type="match status" value="1"/>
</dbReference>
<dbReference type="FunFam" id="3.40.50.620:FF:000036">
    <property type="entry name" value="Glutamine-dependent NAD(+) synthetase"/>
    <property type="match status" value="1"/>
</dbReference>
<keyword evidence="5 7" id="KW-0067">ATP-binding</keyword>
<comment type="caution">
    <text evidence="9">The sequence shown here is derived from an EMBL/GenBank/DDBJ whole genome shotgun (WGS) entry which is preliminary data.</text>
</comment>
<keyword evidence="4 7" id="KW-0547">Nucleotide-binding</keyword>
<dbReference type="InterPro" id="IPR036526">
    <property type="entry name" value="C-N_Hydrolase_sf"/>
</dbReference>
<gene>
    <name evidence="9" type="ORF">ALTATR162_LOCUS582</name>
</gene>
<dbReference type="GO" id="GO:0009435">
    <property type="term" value="P:NAD+ biosynthetic process"/>
    <property type="evidence" value="ECO:0007669"/>
    <property type="project" value="UniProtKB-UniRule"/>
</dbReference>
<comment type="similarity">
    <text evidence="2 7">In the C-terminal section; belongs to the NAD synthetase family.</text>
</comment>
<dbReference type="NCBIfam" id="TIGR00552">
    <property type="entry name" value="nadE"/>
    <property type="match status" value="1"/>
</dbReference>
<comment type="pathway">
    <text evidence="1 7">Cofactor biosynthesis; NAD(+) biosynthesis; NAD(+) from deamido-NAD(+) (L-Gln route): step 1/1.</text>
</comment>
<dbReference type="GO" id="GO:0003952">
    <property type="term" value="F:NAD+ synthase (glutamine-hydrolyzing) activity"/>
    <property type="evidence" value="ECO:0007669"/>
    <property type="project" value="UniProtKB-UniRule"/>
</dbReference>
<dbReference type="CDD" id="cd07570">
    <property type="entry name" value="GAT_Gln-NAD-synth"/>
    <property type="match status" value="1"/>
</dbReference>
<dbReference type="PANTHER" id="PTHR23090:SF9">
    <property type="entry name" value="GLUTAMINE-DEPENDENT NAD(+) SYNTHETASE"/>
    <property type="match status" value="1"/>
</dbReference>
<evidence type="ECO:0000256" key="1">
    <source>
        <dbReference type="ARBA" id="ARBA00005188"/>
    </source>
</evidence>
<dbReference type="InterPro" id="IPR022310">
    <property type="entry name" value="NAD/GMP_synthase"/>
</dbReference>
<dbReference type="InterPro" id="IPR014729">
    <property type="entry name" value="Rossmann-like_a/b/a_fold"/>
</dbReference>
<dbReference type="PROSITE" id="PS50263">
    <property type="entry name" value="CN_HYDROLASE"/>
    <property type="match status" value="1"/>
</dbReference>
<proteinExistence type="inferred from homology"/>
<dbReference type="Proteomes" id="UP000676310">
    <property type="component" value="Unassembled WGS sequence"/>
</dbReference>
<evidence type="ECO:0000256" key="3">
    <source>
        <dbReference type="ARBA" id="ARBA00022598"/>
    </source>
</evidence>
<dbReference type="Pfam" id="PF00795">
    <property type="entry name" value="CN_hydrolase"/>
    <property type="match status" value="1"/>
</dbReference>
<dbReference type="InterPro" id="IPR003694">
    <property type="entry name" value="NAD_synthase"/>
</dbReference>
<evidence type="ECO:0000256" key="5">
    <source>
        <dbReference type="ARBA" id="ARBA00022840"/>
    </source>
</evidence>
<dbReference type="UniPathway" id="UPA00253">
    <property type="reaction ID" value="UER00334"/>
</dbReference>
<evidence type="ECO:0000313" key="10">
    <source>
        <dbReference type="Proteomes" id="UP000676310"/>
    </source>
</evidence>
<dbReference type="Gene3D" id="3.60.110.10">
    <property type="entry name" value="Carbon-nitrogen hydrolase"/>
    <property type="match status" value="1"/>
</dbReference>
<keyword evidence="6 7" id="KW-0520">NAD</keyword>
<dbReference type="GO" id="GO:0005737">
    <property type="term" value="C:cytoplasm"/>
    <property type="evidence" value="ECO:0007669"/>
    <property type="project" value="InterPro"/>
</dbReference>
<evidence type="ECO:0000256" key="6">
    <source>
        <dbReference type="ARBA" id="ARBA00023027"/>
    </source>
</evidence>
<dbReference type="AlphaFoldDB" id="A0A8J2MUS1"/>
<protein>
    <recommendedName>
        <fullName evidence="7">Glutamine-dependent NAD(+) synthetase</fullName>
        <ecNumber evidence="7">6.3.5.1</ecNumber>
    </recommendedName>
    <alternativeName>
        <fullName evidence="7">NAD(+) synthase [glutamine-hydrolyzing]</fullName>
    </alternativeName>
</protein>
<dbReference type="GO" id="GO:0004359">
    <property type="term" value="F:glutaminase activity"/>
    <property type="evidence" value="ECO:0007669"/>
    <property type="project" value="InterPro"/>
</dbReference>
<evidence type="ECO:0000259" key="8">
    <source>
        <dbReference type="PROSITE" id="PS50263"/>
    </source>
</evidence>
<keyword evidence="3 7" id="KW-0436">Ligase</keyword>
<evidence type="ECO:0000256" key="4">
    <source>
        <dbReference type="ARBA" id="ARBA00022741"/>
    </source>
</evidence>
<accession>A0A8J2MUS1</accession>
<dbReference type="GO" id="GO:0005524">
    <property type="term" value="F:ATP binding"/>
    <property type="evidence" value="ECO:0007669"/>
    <property type="project" value="UniProtKB-UniRule"/>
</dbReference>
<dbReference type="EC" id="6.3.5.1" evidence="7"/>
<dbReference type="PANTHER" id="PTHR23090">
    <property type="entry name" value="NH 3 /GLUTAMINE-DEPENDENT NAD + SYNTHETASE"/>
    <property type="match status" value="1"/>
</dbReference>
<evidence type="ECO:0000313" key="9">
    <source>
        <dbReference type="EMBL" id="CAG5139863.1"/>
    </source>
</evidence>
<dbReference type="CDD" id="cd00553">
    <property type="entry name" value="NAD_synthase"/>
    <property type="match status" value="1"/>
</dbReference>
<dbReference type="HAMAP" id="MF_02090">
    <property type="entry name" value="NadE_glutamine_dep"/>
    <property type="match status" value="1"/>
</dbReference>
<dbReference type="SUPFAM" id="SSF52402">
    <property type="entry name" value="Adenine nucleotide alpha hydrolases-like"/>
    <property type="match status" value="1"/>
</dbReference>
<organism evidence="9 10">
    <name type="scientific">Alternaria atra</name>
    <dbReference type="NCBI Taxonomy" id="119953"/>
    <lineage>
        <taxon>Eukaryota</taxon>
        <taxon>Fungi</taxon>
        <taxon>Dikarya</taxon>
        <taxon>Ascomycota</taxon>
        <taxon>Pezizomycotina</taxon>
        <taxon>Dothideomycetes</taxon>
        <taxon>Pleosporomycetidae</taxon>
        <taxon>Pleosporales</taxon>
        <taxon>Pleosporineae</taxon>
        <taxon>Pleosporaceae</taxon>
        <taxon>Alternaria</taxon>
        <taxon>Alternaria sect. Ulocladioides</taxon>
    </lineage>
</organism>
<sequence>MRLITVSTCSLHQFSLAWTENRDRIKESIRTAKAQGARLRCGPELEITGYGYHFLENDTYLHSWQMMSDILLDESCYGIIIDVGMPVMHNGIRYNARVIALDGKICFIRPKQDLAGTGNYREMRWFTPWKKNMLDSYDLRRDLPDELLQKQDSITVPIGDCILDAIDCSISAETCEELFTPQSPHGALTLAGADIICNSSGSHHELRKLNTRINLIKEATAKCGGVYLYANQQGCDGDRLYYDGCAMIIVNGTIRAQGSQFSLNEVEVVTCTVDLEEVWAYRASPSRGLQALNIPPYHREKVDYRLSPSDNAFDRDIRPSPARPLVTHVPESEIANGPACWLWDYLRHSKAAGFFIPLSGGLDSCSTATLVYSMCRIVVAALQEGNEQVRKDVERIAGPYHPKGWLPKDAQELCGSILSTAYLPNTEQSSSETRDRAQRLAQDIGADHIVVPIDPIFHTFQDVFEKGNDFKPSFSGTPTEDLALQNLQARIRLVVSYMQAQLRPTVRQRPGGGGLLVLGSGNVDECLRGYLTKYDCSSADINPIGSISKVDLRRFLTWAAVEFKLPILDEFVSATPTAELRPITEDYVQDDETDMGMTYAELSTFGRLRKCDKLGPYGMFMRLSSDWHDKPIREVADKVKRFTHFYQINRHKMTVMTPAYHAESYSPDDNRFDLRPFLYPAFWNSWSFVKIDEAVEKMEKKAQEKADAAAKK</sequence>
<dbReference type="SUPFAM" id="SSF56317">
    <property type="entry name" value="Carbon-nitrogen hydrolase"/>
    <property type="match status" value="1"/>
</dbReference>
<dbReference type="Gene3D" id="3.40.50.620">
    <property type="entry name" value="HUPs"/>
    <property type="match status" value="1"/>
</dbReference>
<dbReference type="OrthoDB" id="2020662at2759"/>
<dbReference type="PIRSF" id="PIRSF006630">
    <property type="entry name" value="NADS_GAT"/>
    <property type="match status" value="1"/>
</dbReference>
<dbReference type="InterPro" id="IPR003010">
    <property type="entry name" value="C-N_Hydrolase"/>
</dbReference>
<dbReference type="RefSeq" id="XP_043164111.1">
    <property type="nucleotide sequence ID" value="XM_043308176.1"/>
</dbReference>